<dbReference type="HAMAP" id="MF_00161">
    <property type="entry name" value="LspA"/>
    <property type="match status" value="1"/>
</dbReference>
<keyword evidence="8 9" id="KW-0472">Membrane</keyword>
<reference evidence="12" key="1">
    <citation type="submission" date="2023-12" db="EMBL/GenBank/DDBJ databases">
        <title>Fervidustalea candida gen. nov., sp. nov., a novel member of the family Paenibacillaceae isolated from a geothermal area.</title>
        <authorList>
            <person name="Li W.-J."/>
            <person name="Jiao J.-Y."/>
            <person name="Chen Y."/>
        </authorList>
    </citation>
    <scope>NUCLEOTIDE SEQUENCE</scope>
    <source>
        <strain evidence="12">SYSU GA230002</strain>
    </source>
</reference>
<feature type="transmembrane region" description="Helical" evidence="9">
    <location>
        <begin position="57"/>
        <end position="74"/>
    </location>
</feature>
<keyword evidence="13" id="KW-1185">Reference proteome</keyword>
<feature type="transmembrane region" description="Helical" evidence="9">
    <location>
        <begin position="130"/>
        <end position="151"/>
    </location>
</feature>
<dbReference type="NCBIfam" id="TIGR00077">
    <property type="entry name" value="lspA"/>
    <property type="match status" value="1"/>
</dbReference>
<dbReference type="Proteomes" id="UP001310386">
    <property type="component" value="Unassembled WGS sequence"/>
</dbReference>
<comment type="pathway">
    <text evidence="9">Protein modification; lipoprotein biosynthesis (signal peptide cleavage).</text>
</comment>
<dbReference type="EC" id="3.4.23.36" evidence="9"/>
<dbReference type="PANTHER" id="PTHR33695:SF1">
    <property type="entry name" value="LIPOPROTEIN SIGNAL PEPTIDASE"/>
    <property type="match status" value="1"/>
</dbReference>
<keyword evidence="6 9" id="KW-0378">Hydrolase</keyword>
<evidence type="ECO:0000313" key="12">
    <source>
        <dbReference type="EMBL" id="MEB3100610.1"/>
    </source>
</evidence>
<evidence type="ECO:0000256" key="9">
    <source>
        <dbReference type="HAMAP-Rule" id="MF_00161"/>
    </source>
</evidence>
<proteinExistence type="inferred from homology"/>
<dbReference type="EMBL" id="JAYJLD010000003">
    <property type="protein sequence ID" value="MEB3100610.1"/>
    <property type="molecule type" value="Genomic_DNA"/>
</dbReference>
<name>A0ABU5ZDN1_9BACL</name>
<keyword evidence="5 9" id="KW-0064">Aspartyl protease</keyword>
<feature type="active site" evidence="9">
    <location>
        <position position="139"/>
    </location>
</feature>
<evidence type="ECO:0000256" key="1">
    <source>
        <dbReference type="ARBA" id="ARBA00006139"/>
    </source>
</evidence>
<keyword evidence="4 9" id="KW-0812">Transmembrane</keyword>
<evidence type="ECO:0000313" key="13">
    <source>
        <dbReference type="Proteomes" id="UP001310386"/>
    </source>
</evidence>
<comment type="catalytic activity">
    <reaction evidence="9 10">
        <text>Release of signal peptides from bacterial membrane prolipoproteins. Hydrolyzes -Xaa-Yaa-Zaa-|-(S,diacylglyceryl)Cys-, in which Xaa is hydrophobic (preferably Leu), and Yaa (Ala or Ser) and Zaa (Gly or Ala) have small, neutral side chains.</text>
        <dbReference type="EC" id="3.4.23.36"/>
    </reaction>
</comment>
<evidence type="ECO:0000256" key="8">
    <source>
        <dbReference type="ARBA" id="ARBA00023136"/>
    </source>
</evidence>
<comment type="subcellular location">
    <subcellularLocation>
        <location evidence="9">Cell membrane</location>
        <topology evidence="9">Multi-pass membrane protein</topology>
    </subcellularLocation>
</comment>
<dbReference type="InterPro" id="IPR001872">
    <property type="entry name" value="Peptidase_A8"/>
</dbReference>
<dbReference type="Pfam" id="PF01252">
    <property type="entry name" value="Peptidase_A8"/>
    <property type="match status" value="1"/>
</dbReference>
<evidence type="ECO:0000256" key="2">
    <source>
        <dbReference type="ARBA" id="ARBA00022475"/>
    </source>
</evidence>
<evidence type="ECO:0000256" key="3">
    <source>
        <dbReference type="ARBA" id="ARBA00022670"/>
    </source>
</evidence>
<dbReference type="GO" id="GO:0004190">
    <property type="term" value="F:aspartic-type endopeptidase activity"/>
    <property type="evidence" value="ECO:0007669"/>
    <property type="project" value="UniProtKB-EC"/>
</dbReference>
<protein>
    <recommendedName>
        <fullName evidence="9">Lipoprotein signal peptidase</fullName>
        <ecNumber evidence="9">3.4.23.36</ecNumber>
    </recommendedName>
    <alternativeName>
        <fullName evidence="9">Prolipoprotein signal peptidase</fullName>
    </alternativeName>
    <alternativeName>
        <fullName evidence="9">Signal peptidase II</fullName>
        <shortName evidence="9">SPase II</shortName>
    </alternativeName>
</protein>
<evidence type="ECO:0000256" key="10">
    <source>
        <dbReference type="RuleBase" id="RU000594"/>
    </source>
</evidence>
<keyword evidence="2 9" id="KW-1003">Cell membrane</keyword>
<comment type="similarity">
    <text evidence="1 9 11">Belongs to the peptidase A8 family.</text>
</comment>
<sequence length="170" mass="19673">MIYYLIALAVIVLDRISKWLIVHKMDLYESIPVIGNFFMITSHRNRGAAFGILQNKQWFFLIITVIIVAVIIWYLNKWMRQNDKKLLSTALSLILGGAVGNFIDRASTGEVVDFLQFHFQFTIFGRTIDYVYPIFNVADSSIVIGVILIFVDSLLSWRKEKENLIHDEAR</sequence>
<dbReference type="PROSITE" id="PS00855">
    <property type="entry name" value="SPASE_II"/>
    <property type="match status" value="1"/>
</dbReference>
<dbReference type="PRINTS" id="PR00781">
    <property type="entry name" value="LIPOSIGPTASE"/>
</dbReference>
<keyword evidence="3 9" id="KW-0645">Protease</keyword>
<dbReference type="RefSeq" id="WP_371752725.1">
    <property type="nucleotide sequence ID" value="NZ_JAYJLD010000003.1"/>
</dbReference>
<accession>A0ABU5ZDN1</accession>
<comment type="caution">
    <text evidence="12">The sequence shown here is derived from an EMBL/GenBank/DDBJ whole genome shotgun (WGS) entry which is preliminary data.</text>
</comment>
<evidence type="ECO:0000256" key="11">
    <source>
        <dbReference type="RuleBase" id="RU004181"/>
    </source>
</evidence>
<evidence type="ECO:0000256" key="5">
    <source>
        <dbReference type="ARBA" id="ARBA00022750"/>
    </source>
</evidence>
<organism evidence="12 13">
    <name type="scientific">Ferviditalea candida</name>
    <dbReference type="NCBI Taxonomy" id="3108399"/>
    <lineage>
        <taxon>Bacteria</taxon>
        <taxon>Bacillati</taxon>
        <taxon>Bacillota</taxon>
        <taxon>Bacilli</taxon>
        <taxon>Bacillales</taxon>
        <taxon>Paenibacillaceae</taxon>
        <taxon>Ferviditalea</taxon>
    </lineage>
</organism>
<comment type="caution">
    <text evidence="9">Lacks conserved residue(s) required for the propagation of feature annotation.</text>
</comment>
<evidence type="ECO:0000256" key="6">
    <source>
        <dbReference type="ARBA" id="ARBA00022801"/>
    </source>
</evidence>
<keyword evidence="7 9" id="KW-1133">Transmembrane helix</keyword>
<feature type="active site" evidence="9">
    <location>
        <position position="113"/>
    </location>
</feature>
<comment type="function">
    <text evidence="9 10">This protein specifically catalyzes the removal of signal peptides from prolipoproteins.</text>
</comment>
<gene>
    <name evidence="9 12" type="primary">lspA</name>
    <name evidence="12" type="ORF">VF724_02935</name>
</gene>
<dbReference type="PANTHER" id="PTHR33695">
    <property type="entry name" value="LIPOPROTEIN SIGNAL PEPTIDASE"/>
    <property type="match status" value="1"/>
</dbReference>
<evidence type="ECO:0000256" key="7">
    <source>
        <dbReference type="ARBA" id="ARBA00022989"/>
    </source>
</evidence>
<evidence type="ECO:0000256" key="4">
    <source>
        <dbReference type="ARBA" id="ARBA00022692"/>
    </source>
</evidence>
<feature type="transmembrane region" description="Helical" evidence="9">
    <location>
        <begin position="86"/>
        <end position="103"/>
    </location>
</feature>